<evidence type="ECO:0000256" key="6">
    <source>
        <dbReference type="ARBA" id="ARBA00022898"/>
    </source>
</evidence>
<dbReference type="PANTHER" id="PTHR13693">
    <property type="entry name" value="CLASS II AMINOTRANSFERASE/8-AMINO-7-OXONONANOATE SYNTHASE"/>
    <property type="match status" value="1"/>
</dbReference>
<evidence type="ECO:0000256" key="11">
    <source>
        <dbReference type="RuleBase" id="RU910713"/>
    </source>
</evidence>
<dbReference type="EMBL" id="SPNW01000060">
    <property type="protein sequence ID" value="TIA87242.1"/>
    <property type="molecule type" value="Genomic_DNA"/>
</dbReference>
<comment type="function">
    <text evidence="2">Catalyzes the synthesis of 5-aminolevulinate (ALA) from succinyl-CoA and glycine, the first and rate-limiting step in heme biosynthesis.</text>
</comment>
<dbReference type="GO" id="GO:0003870">
    <property type="term" value="F:5-aminolevulinate synthase activity"/>
    <property type="evidence" value="ECO:0007669"/>
    <property type="project" value="UniProtKB-EC"/>
</dbReference>
<comment type="similarity">
    <text evidence="4 10">Belongs to the class-II pyridoxal-phosphate-dependent aminotransferase family.</text>
</comment>
<dbReference type="Proteomes" id="UP000310189">
    <property type="component" value="Unassembled WGS sequence"/>
</dbReference>
<dbReference type="GO" id="GO:0005759">
    <property type="term" value="C:mitochondrial matrix"/>
    <property type="evidence" value="ECO:0007669"/>
    <property type="project" value="UniProtKB-SubCell"/>
</dbReference>
<dbReference type="OrthoDB" id="10263824at2759"/>
<dbReference type="EC" id="2.3.1.37" evidence="11"/>
<dbReference type="InterPro" id="IPR001917">
    <property type="entry name" value="Aminotrans_II_pyridoxalP_BS"/>
</dbReference>
<comment type="catalytic activity">
    <reaction evidence="9 11">
        <text>succinyl-CoA + glycine + H(+) = 5-aminolevulinate + CO2 + CoA</text>
        <dbReference type="Rhea" id="RHEA:12921"/>
        <dbReference type="ChEBI" id="CHEBI:15378"/>
        <dbReference type="ChEBI" id="CHEBI:16526"/>
        <dbReference type="ChEBI" id="CHEBI:57287"/>
        <dbReference type="ChEBI" id="CHEBI:57292"/>
        <dbReference type="ChEBI" id="CHEBI:57305"/>
        <dbReference type="ChEBI" id="CHEBI:356416"/>
        <dbReference type="EC" id="2.3.1.37"/>
    </reaction>
</comment>
<comment type="subcellular location">
    <subcellularLocation>
        <location evidence="11">Mitochondrion matrix</location>
    </subcellularLocation>
</comment>
<dbReference type="InterPro" id="IPR010961">
    <property type="entry name" value="4pyrrol_synth_NH2levulA_synth"/>
</dbReference>
<dbReference type="InterPro" id="IPR015424">
    <property type="entry name" value="PyrdxlP-dep_Trfase"/>
</dbReference>
<dbReference type="Gene3D" id="3.90.1150.10">
    <property type="entry name" value="Aspartate Aminotransferase, domain 1"/>
    <property type="match status" value="1"/>
</dbReference>
<keyword evidence="6 10" id="KW-0663">Pyridoxal phosphate</keyword>
<organism evidence="13 14">
    <name type="scientific">Wallemia hederae</name>
    <dbReference type="NCBI Taxonomy" id="1540922"/>
    <lineage>
        <taxon>Eukaryota</taxon>
        <taxon>Fungi</taxon>
        <taxon>Dikarya</taxon>
        <taxon>Basidiomycota</taxon>
        <taxon>Wallemiomycotina</taxon>
        <taxon>Wallemiomycetes</taxon>
        <taxon>Wallemiales</taxon>
        <taxon>Wallemiaceae</taxon>
        <taxon>Wallemia</taxon>
    </lineage>
</organism>
<dbReference type="NCBIfam" id="TIGR01821">
    <property type="entry name" value="5aminolev_synth"/>
    <property type="match status" value="1"/>
</dbReference>
<evidence type="ECO:0000256" key="4">
    <source>
        <dbReference type="ARBA" id="ARBA00008392"/>
    </source>
</evidence>
<dbReference type="CDD" id="cd06454">
    <property type="entry name" value="KBL_like"/>
    <property type="match status" value="1"/>
</dbReference>
<protein>
    <recommendedName>
        <fullName evidence="11">5-aminolevulinate synthase</fullName>
        <ecNumber evidence="11">2.3.1.37</ecNumber>
    </recommendedName>
    <alternativeName>
        <fullName evidence="11">5-aminolevulinic acid synthase</fullName>
    </alternativeName>
    <alternativeName>
        <fullName evidence="11">Delta-ALA synthase</fullName>
    </alternativeName>
    <alternativeName>
        <fullName evidence="11">Delta-aminolevulinate synthase</fullName>
    </alternativeName>
</protein>
<evidence type="ECO:0000256" key="2">
    <source>
        <dbReference type="ARBA" id="ARBA00003076"/>
    </source>
</evidence>
<reference evidence="13 14" key="1">
    <citation type="submission" date="2019-03" db="EMBL/GenBank/DDBJ databases">
        <title>Sequencing 23 genomes of Wallemia ichthyophaga.</title>
        <authorList>
            <person name="Gostincar C."/>
        </authorList>
    </citation>
    <scope>NUCLEOTIDE SEQUENCE [LARGE SCALE GENOMIC DNA]</scope>
    <source>
        <strain evidence="13 14">EXF-5753</strain>
    </source>
</reference>
<evidence type="ECO:0000256" key="9">
    <source>
        <dbReference type="ARBA" id="ARBA00047654"/>
    </source>
</evidence>
<keyword evidence="14" id="KW-1185">Reference proteome</keyword>
<dbReference type="InterPro" id="IPR050087">
    <property type="entry name" value="AON_synthase_class-II"/>
</dbReference>
<comment type="caution">
    <text evidence="13">The sequence shown here is derived from an EMBL/GenBank/DDBJ whole genome shotgun (WGS) entry which is preliminary data.</text>
</comment>
<proteinExistence type="inferred from homology"/>
<dbReference type="GO" id="GO:0030170">
    <property type="term" value="F:pyridoxal phosphate binding"/>
    <property type="evidence" value="ECO:0007669"/>
    <property type="project" value="UniProtKB-UniRule"/>
</dbReference>
<evidence type="ECO:0000256" key="3">
    <source>
        <dbReference type="ARBA" id="ARBA00005029"/>
    </source>
</evidence>
<evidence type="ECO:0000313" key="13">
    <source>
        <dbReference type="EMBL" id="TIA87242.1"/>
    </source>
</evidence>
<dbReference type="SUPFAM" id="SSF53383">
    <property type="entry name" value="PLP-dependent transferases"/>
    <property type="match status" value="1"/>
</dbReference>
<comment type="cofactor">
    <cofactor evidence="1 10">
        <name>pyridoxal 5'-phosphate</name>
        <dbReference type="ChEBI" id="CHEBI:597326"/>
    </cofactor>
</comment>
<evidence type="ECO:0000256" key="1">
    <source>
        <dbReference type="ARBA" id="ARBA00001933"/>
    </source>
</evidence>
<keyword evidence="11" id="KW-0496">Mitochondrion</keyword>
<sequence length="615" mass="66245">MNLRNLTKYRKACPFLGNNTTKQLSTLSRTTSNGFTSNLTTKAQSCPIMGPAMQQQKKHYASVASKKDVDAIHAKEGVKKSSGGVCPHAAAGIAAAKAAAAAANAPIPQSSSSSAAASTSNSSLFNYQEFYAQQLQKKHDDASYRYFNNINRLAQKFPVAHTSRPDEEVTVWCSNDYLGMGKNEIVIDTMKKTLDKYGAGAGGTRNIAGNGQLHLSLEAELASLHRKEAALVFSSCYVANDATLSTLGSKLPGCVIFSDSQNHASMIQGIRHSGAAKEIWKHNDLNDLEARLRKYPKETPKIIAFESVYSMCGSVGPIREICQLAQKYGAITFNDEVHAVGMYGPTGAGVAEHLDFQQHSKTPDTVSGSVMDQVDIITGTLGKAYGVVGGYIAGSADFIDMVRSYAPGFIFTTSIPPAIAAGAQASIAYQKAYRGDRIKQQINSRALKNKLREVDIPVVPGPSHIVPVLVGDAALAKQASDSLLVDHGVYMQALNFPTVAVGEERLRITPTPGHSAEAMQHLVASLDEVWKKLDIPRESDWIKKGGRAGVGQPELVDADPLWTDSQLGLLGENHHLPDIFNHDIEQAKQIATERLQDLLESSADEDIVRIINGSE</sequence>
<evidence type="ECO:0000256" key="10">
    <source>
        <dbReference type="RuleBase" id="RU003693"/>
    </source>
</evidence>
<evidence type="ECO:0000313" key="14">
    <source>
        <dbReference type="Proteomes" id="UP000310189"/>
    </source>
</evidence>
<dbReference type="InterPro" id="IPR015421">
    <property type="entry name" value="PyrdxlP-dep_Trfase_major"/>
</dbReference>
<accession>A0A4T0FG20</accession>
<dbReference type="AlphaFoldDB" id="A0A4T0FG20"/>
<keyword evidence="5 11" id="KW-0808">Transferase</keyword>
<comment type="pathway">
    <text evidence="3 11">Porphyrin-containing compound metabolism; protoporphyrin-IX biosynthesis; 5-aminolevulinate from glycine: step 1/1.</text>
</comment>
<evidence type="ECO:0000256" key="7">
    <source>
        <dbReference type="ARBA" id="ARBA00023133"/>
    </source>
</evidence>
<feature type="domain" description="Aminotransferase class I/classII large" evidence="12">
    <location>
        <begin position="168"/>
        <end position="526"/>
    </location>
</feature>
<evidence type="ECO:0000256" key="5">
    <source>
        <dbReference type="ARBA" id="ARBA00022679"/>
    </source>
</evidence>
<evidence type="ECO:0000256" key="8">
    <source>
        <dbReference type="ARBA" id="ARBA00023315"/>
    </source>
</evidence>
<dbReference type="GO" id="GO:0006782">
    <property type="term" value="P:protoporphyrinogen IX biosynthetic process"/>
    <property type="evidence" value="ECO:0007669"/>
    <property type="project" value="UniProtKB-UniRule"/>
</dbReference>
<name>A0A4T0FG20_9BASI</name>
<gene>
    <name evidence="13" type="ORF">E3P99_03286</name>
</gene>
<evidence type="ECO:0000259" key="12">
    <source>
        <dbReference type="Pfam" id="PF00155"/>
    </source>
</evidence>
<dbReference type="PROSITE" id="PS00599">
    <property type="entry name" value="AA_TRANSFER_CLASS_2"/>
    <property type="match status" value="1"/>
</dbReference>
<dbReference type="FunFam" id="3.40.640.10:FF:000006">
    <property type="entry name" value="5-aminolevulinate synthase, mitochondrial"/>
    <property type="match status" value="1"/>
</dbReference>
<keyword evidence="7 11" id="KW-0350">Heme biosynthesis</keyword>
<dbReference type="Gene3D" id="3.40.640.10">
    <property type="entry name" value="Type I PLP-dependent aspartate aminotransferase-like (Major domain)"/>
    <property type="match status" value="1"/>
</dbReference>
<dbReference type="InterPro" id="IPR015422">
    <property type="entry name" value="PyrdxlP-dep_Trfase_small"/>
</dbReference>
<dbReference type="UniPathway" id="UPA00251">
    <property type="reaction ID" value="UER00375"/>
</dbReference>
<dbReference type="PANTHER" id="PTHR13693:SF102">
    <property type="entry name" value="2-AMINO-3-KETOBUTYRATE COENZYME A LIGASE, MITOCHONDRIAL"/>
    <property type="match status" value="1"/>
</dbReference>
<dbReference type="Pfam" id="PF00155">
    <property type="entry name" value="Aminotran_1_2"/>
    <property type="match status" value="1"/>
</dbReference>
<keyword evidence="8 11" id="KW-0012">Acyltransferase</keyword>
<dbReference type="InterPro" id="IPR004839">
    <property type="entry name" value="Aminotransferase_I/II_large"/>
</dbReference>